<feature type="transmembrane region" description="Helical" evidence="1">
    <location>
        <begin position="43"/>
        <end position="62"/>
    </location>
</feature>
<comment type="caution">
    <text evidence="2">The sequence shown here is derived from an EMBL/GenBank/DDBJ whole genome shotgun (WGS) entry which is preliminary data.</text>
</comment>
<keyword evidence="1" id="KW-1133">Transmembrane helix</keyword>
<keyword evidence="3" id="KW-1185">Reference proteome</keyword>
<dbReference type="RefSeq" id="WP_120055264.1">
    <property type="nucleotide sequence ID" value="NZ_JACRWI010000001.1"/>
</dbReference>
<protein>
    <submittedName>
        <fullName evidence="2">Uncharacterized protein</fullName>
    </submittedName>
</protein>
<evidence type="ECO:0000313" key="2">
    <source>
        <dbReference type="EMBL" id="MBC6000541.1"/>
    </source>
</evidence>
<name>A0ABR7JUK8_9FIRM</name>
<sequence>MNCFIKLLQMLIGPPCGKHIILSILFFAFFLWGNAHIQLPGLWFVIVGVILLLSIRIQFYYYFYHLILPKKHILYAWCTLVVAVPLLLMSMFIYELLFGSEVNDISRWKQRWPVKATVLPEHFRNPDIVPKGLHSISSRGTIESFYDFTTTIVFEGSPEDVRAFEHLVAESSALGLIITPELFKNRVYSYEANSIFLKGDIQSTYDFLTEDYTKWNLFVWLLYGRQLAGGYYQLERVPTYGYTVYVMHRESGIDPYVIYFLFSPDRTRVVLYDFIVTH</sequence>
<proteinExistence type="predicted"/>
<dbReference type="Proteomes" id="UP000640363">
    <property type="component" value="Unassembled WGS sequence"/>
</dbReference>
<dbReference type="EMBL" id="JACRWI010000001">
    <property type="protein sequence ID" value="MBC6000541.1"/>
    <property type="molecule type" value="Genomic_DNA"/>
</dbReference>
<keyword evidence="1" id="KW-0472">Membrane</keyword>
<accession>A0ABR7JUK8</accession>
<reference evidence="2 3" key="1">
    <citation type="submission" date="2020-08" db="EMBL/GenBank/DDBJ databases">
        <authorList>
            <person name="Liu C."/>
            <person name="Sun Q."/>
        </authorList>
    </citation>
    <scope>NUCLEOTIDE SEQUENCE [LARGE SCALE GENOMIC DNA]</scope>
    <source>
        <strain evidence="2 3">NSJ-78</strain>
    </source>
</reference>
<evidence type="ECO:0000313" key="3">
    <source>
        <dbReference type="Proteomes" id="UP000640363"/>
    </source>
</evidence>
<keyword evidence="1" id="KW-0812">Transmembrane</keyword>
<feature type="transmembrane region" description="Helical" evidence="1">
    <location>
        <begin position="74"/>
        <end position="94"/>
    </location>
</feature>
<organism evidence="2 3">
    <name type="scientific">Veillonella hominis</name>
    <dbReference type="NCBI Taxonomy" id="2764330"/>
    <lineage>
        <taxon>Bacteria</taxon>
        <taxon>Bacillati</taxon>
        <taxon>Bacillota</taxon>
        <taxon>Negativicutes</taxon>
        <taxon>Veillonellales</taxon>
        <taxon>Veillonellaceae</taxon>
        <taxon>Veillonella</taxon>
    </lineage>
</organism>
<feature type="transmembrane region" description="Helical" evidence="1">
    <location>
        <begin position="20"/>
        <end position="37"/>
    </location>
</feature>
<gene>
    <name evidence="2" type="ORF">H8892_01040</name>
</gene>
<evidence type="ECO:0000256" key="1">
    <source>
        <dbReference type="SAM" id="Phobius"/>
    </source>
</evidence>